<dbReference type="InterPro" id="IPR056624">
    <property type="entry name" value="WH_CYT4"/>
</dbReference>
<dbReference type="SMART" id="SM00955">
    <property type="entry name" value="RNB"/>
    <property type="match status" value="1"/>
</dbReference>
<dbReference type="InterPro" id="IPR050180">
    <property type="entry name" value="RNR_Ribonuclease"/>
</dbReference>
<protein>
    <recommendedName>
        <fullName evidence="3">RNB domain-containing protein</fullName>
    </recommendedName>
</protein>
<comment type="similarity">
    <text evidence="1">Belongs to the RNR ribonuclease family.</text>
</comment>
<evidence type="ECO:0000313" key="4">
    <source>
        <dbReference type="EMBL" id="KAL1880186.1"/>
    </source>
</evidence>
<comment type="caution">
    <text evidence="4">The sequence shown here is derived from an EMBL/GenBank/DDBJ whole genome shotgun (WGS) entry which is preliminary data.</text>
</comment>
<dbReference type="InterPro" id="IPR056625">
    <property type="entry name" value="SH3_CYT4"/>
</dbReference>
<dbReference type="InterPro" id="IPR057912">
    <property type="entry name" value="OB_CYT4_C"/>
</dbReference>
<dbReference type="InterPro" id="IPR012340">
    <property type="entry name" value="NA-bd_OB-fold"/>
</dbReference>
<dbReference type="EMBL" id="JAZHXJ010000035">
    <property type="protein sequence ID" value="KAL1880186.1"/>
    <property type="molecule type" value="Genomic_DNA"/>
</dbReference>
<evidence type="ECO:0000256" key="2">
    <source>
        <dbReference type="SAM" id="MobiDB-lite"/>
    </source>
</evidence>
<gene>
    <name evidence="4" type="ORF">VTK73DRAFT_6217</name>
</gene>
<reference evidence="4 5" key="1">
    <citation type="journal article" date="2024" name="Commun. Biol.">
        <title>Comparative genomic analysis of thermophilic fungi reveals convergent evolutionary adaptations and gene losses.</title>
        <authorList>
            <person name="Steindorff A.S."/>
            <person name="Aguilar-Pontes M.V."/>
            <person name="Robinson A.J."/>
            <person name="Andreopoulos B."/>
            <person name="LaButti K."/>
            <person name="Kuo A."/>
            <person name="Mondo S."/>
            <person name="Riley R."/>
            <person name="Otillar R."/>
            <person name="Haridas S."/>
            <person name="Lipzen A."/>
            <person name="Grimwood J."/>
            <person name="Schmutz J."/>
            <person name="Clum A."/>
            <person name="Reid I.D."/>
            <person name="Moisan M.C."/>
            <person name="Butler G."/>
            <person name="Nguyen T.T.M."/>
            <person name="Dewar K."/>
            <person name="Conant G."/>
            <person name="Drula E."/>
            <person name="Henrissat B."/>
            <person name="Hansel C."/>
            <person name="Singer S."/>
            <person name="Hutchinson M.I."/>
            <person name="de Vries R.P."/>
            <person name="Natvig D.O."/>
            <person name="Powell A.J."/>
            <person name="Tsang A."/>
            <person name="Grigoriev I.V."/>
        </authorList>
    </citation>
    <scope>NUCLEOTIDE SEQUENCE [LARGE SCALE GENOMIC DNA]</scope>
    <source>
        <strain evidence="4 5">ATCC 24622</strain>
    </source>
</reference>
<dbReference type="SUPFAM" id="SSF50249">
    <property type="entry name" value="Nucleic acid-binding proteins"/>
    <property type="match status" value="1"/>
</dbReference>
<dbReference type="Pfam" id="PF23216">
    <property type="entry name" value="WHD_CYT4"/>
    <property type="match status" value="1"/>
</dbReference>
<dbReference type="Pfam" id="PF23214">
    <property type="entry name" value="SH3_CYT4"/>
    <property type="match status" value="1"/>
</dbReference>
<evidence type="ECO:0000259" key="3">
    <source>
        <dbReference type="SMART" id="SM00955"/>
    </source>
</evidence>
<feature type="compositionally biased region" description="Basic and acidic residues" evidence="2">
    <location>
        <begin position="562"/>
        <end position="575"/>
    </location>
</feature>
<dbReference type="PANTHER" id="PTHR23355:SF65">
    <property type="entry name" value="EXORIBONUCLEASE CYT-4, PUTATIVE (AFU_ORTHOLOGUE AFUA_7G01550)-RELATED"/>
    <property type="match status" value="1"/>
</dbReference>
<accession>A0ABR3XW04</accession>
<dbReference type="PANTHER" id="PTHR23355">
    <property type="entry name" value="RIBONUCLEASE"/>
    <property type="match status" value="1"/>
</dbReference>
<feature type="domain" description="RNB" evidence="3">
    <location>
        <begin position="403"/>
        <end position="756"/>
    </location>
</feature>
<dbReference type="Pfam" id="PF25522">
    <property type="entry name" value="OB_cyt-4"/>
    <property type="match status" value="1"/>
</dbReference>
<organism evidence="4 5">
    <name type="scientific">Phialemonium thermophilum</name>
    <dbReference type="NCBI Taxonomy" id="223376"/>
    <lineage>
        <taxon>Eukaryota</taxon>
        <taxon>Fungi</taxon>
        <taxon>Dikarya</taxon>
        <taxon>Ascomycota</taxon>
        <taxon>Pezizomycotina</taxon>
        <taxon>Sordariomycetes</taxon>
        <taxon>Sordariomycetidae</taxon>
        <taxon>Cephalothecales</taxon>
        <taxon>Cephalothecaceae</taxon>
        <taxon>Phialemonium</taxon>
    </lineage>
</organism>
<dbReference type="InterPro" id="IPR022966">
    <property type="entry name" value="RNase_II/R_CS"/>
</dbReference>
<proteinExistence type="inferred from homology"/>
<evidence type="ECO:0000313" key="5">
    <source>
        <dbReference type="Proteomes" id="UP001586593"/>
    </source>
</evidence>
<dbReference type="Proteomes" id="UP001586593">
    <property type="component" value="Unassembled WGS sequence"/>
</dbReference>
<evidence type="ECO:0000256" key="1">
    <source>
        <dbReference type="RuleBase" id="RU003901"/>
    </source>
</evidence>
<dbReference type="Pfam" id="PF00773">
    <property type="entry name" value="RNB"/>
    <property type="match status" value="1"/>
</dbReference>
<name>A0ABR3XW04_9PEZI</name>
<keyword evidence="5" id="KW-1185">Reference proteome</keyword>
<sequence length="918" mass="102729">MVELEIDLDSDAIDQPLYEGDDLIDLRTSVDIQPGDLVEISSSAWRIQILAVCLGEFNGYYHYYTNTGKWFTTHGFRSLFTVRAFACRSEIQPVIDALPSTSASIALLNTLQDLKAGPSRDIGAALIRKMNGFQAKSRSIYLENAGKLDNAFQVLAGDETILSLAAIAQRLLPTNLSRQGRFPPEALYAVHLALGQDEAGFRPASRLGHVQSYLFEISSQHDVALLQKVESIVQKYQADSLRVLGRWSDDFLQKSFFGQFVLKARKAIDNSRRSRAWSPYGMLKESAESVSPILPGWSGADFDIIAFLNMWAATKKFGVASRHHAVGATILRALDRYHDSEYLDESVAWTFLQEIGWIKPWEIQARYGLRLPGVQLERGGGVKWEQRTPAKAGLTEDVFGDHRRDWRTLRAFCIDAETATDIDDGVSLERTKNEGEFWVRVHVADPASAIRPDSGLANHSAAMMQTVYLPGHFARMFPDSGIRDRFSLAPSRPCLTFSAKVNSAGAILDYDITPGYLRNVVYMTGEDVAEVCGEQLDPVVGPSSQFSVGRPPTSAAPSPDRPMSKPEDLGDDDKSTLRTLSQLAKALRARRLQNGAMPAYLPTPSVDVSFEDVEVINTPDGFIHCSGDPYIKVHYNRSSNNQIIDATMQLAGEIAARWCHERGIPIPFRVQPRASKNKELLRRYTEEIFYPLLASGKRPSDEHWRIIRALSGGYDISTTPTPHFAMGIDMYTKATSPLRRYVDLLVHWQIEAALLEERVRGGRGSLIGNTDDSFLPFNRVQLEQEVFPLLRLRERHANLLDRSHGPAEWILQALVRAWRFGEPVAEGSSVLPEIFRFTVTDVIEKRAVKGRLDWFERAALMESSGLEGAIDGGVPLLMKDINVGDVFEVVLSDVNVYKKRIMVKALRRVERLEPMRFA</sequence>
<dbReference type="InterPro" id="IPR001900">
    <property type="entry name" value="RNase_II/R"/>
</dbReference>
<feature type="region of interest" description="Disordered" evidence="2">
    <location>
        <begin position="541"/>
        <end position="575"/>
    </location>
</feature>
<dbReference type="PROSITE" id="PS01175">
    <property type="entry name" value="RIBONUCLEASE_II"/>
    <property type="match status" value="1"/>
</dbReference>